<gene>
    <name evidence="1" type="ORF">E4P82_10460</name>
</gene>
<keyword evidence="2" id="KW-1185">Reference proteome</keyword>
<dbReference type="EMBL" id="SPMZ01000028">
    <property type="protein sequence ID" value="NMQ19579.1"/>
    <property type="molecule type" value="Genomic_DNA"/>
</dbReference>
<proteinExistence type="predicted"/>
<dbReference type="Proteomes" id="UP000760480">
    <property type="component" value="Unassembled WGS sequence"/>
</dbReference>
<protein>
    <submittedName>
        <fullName evidence="1">Uncharacterized protein</fullName>
    </submittedName>
</protein>
<accession>A0ABX1TLZ4</accession>
<organism evidence="1 2">
    <name type="scientific">Candidatus Competibacter phosphatis</name>
    <dbReference type="NCBI Taxonomy" id="221280"/>
    <lineage>
        <taxon>Bacteria</taxon>
        <taxon>Pseudomonadati</taxon>
        <taxon>Pseudomonadota</taxon>
        <taxon>Gammaproteobacteria</taxon>
        <taxon>Candidatus Competibacteraceae</taxon>
        <taxon>Candidatus Competibacter</taxon>
    </lineage>
</organism>
<dbReference type="RefSeq" id="WP_169248832.1">
    <property type="nucleotide sequence ID" value="NZ_SPMZ01000028.1"/>
</dbReference>
<name>A0ABX1TLZ4_9GAMM</name>
<evidence type="ECO:0000313" key="2">
    <source>
        <dbReference type="Proteomes" id="UP000760480"/>
    </source>
</evidence>
<evidence type="ECO:0000313" key="1">
    <source>
        <dbReference type="EMBL" id="NMQ19579.1"/>
    </source>
</evidence>
<reference evidence="1 2" key="1">
    <citation type="submission" date="2019-03" db="EMBL/GenBank/DDBJ databases">
        <title>Metabolic reconstructions from genomes of highly enriched 'Candidatus Accumulibacter' and 'Candidatus Competibacter' bioreactor populations.</title>
        <authorList>
            <person name="Annavajhala M.K."/>
            <person name="Welles L."/>
            <person name="Abbas B."/>
            <person name="Sorokin D."/>
            <person name="Park H."/>
            <person name="Van Loosdrecht M."/>
            <person name="Chandran K."/>
        </authorList>
    </citation>
    <scope>NUCLEOTIDE SEQUENCE [LARGE SCALE GENOMIC DNA]</scope>
    <source>
        <strain evidence="1 2">SBR_G</strain>
    </source>
</reference>
<sequence>MAEVVRFRPVHAEPVAQAEMSRREVHLERSSDTETLLETFENSQPSFKEGGVISAMALNSERSLGFGK</sequence>
<comment type="caution">
    <text evidence="1">The sequence shown here is derived from an EMBL/GenBank/DDBJ whole genome shotgun (WGS) entry which is preliminary data.</text>
</comment>